<dbReference type="RefSeq" id="XP_007917194.1">
    <property type="nucleotide sequence ID" value="XM_007919003.1"/>
</dbReference>
<protein>
    <submittedName>
        <fullName evidence="3">Putative rrna processing protein</fullName>
    </submittedName>
</protein>
<keyword evidence="2" id="KW-1133">Transmembrane helix</keyword>
<dbReference type="GO" id="GO:0005743">
    <property type="term" value="C:mitochondrial inner membrane"/>
    <property type="evidence" value="ECO:0007669"/>
    <property type="project" value="TreeGrafter"/>
</dbReference>
<dbReference type="Pfam" id="PF13540">
    <property type="entry name" value="RCC1_2"/>
    <property type="match status" value="1"/>
</dbReference>
<feature type="transmembrane region" description="Helical" evidence="2">
    <location>
        <begin position="47"/>
        <end position="67"/>
    </location>
</feature>
<dbReference type="OrthoDB" id="10256179at2759"/>
<sequence>MSTLLSRAALRHASLQTAARSSSRSSPSLVSVRYASSGAPRRRGGRLIGLFAIGAVSAAAVYSYPLLVNNETKKPEPIIPQAEIEFEKKRKTPVSKEDNRGLISSQHIQVKQSWENPGLYAWGSNTGKVVAPESNETIVKTPRRIPYFDGQILRDVKLDREFGAAVTENGDLVQWGTGFSSTTPTPTVTLKGKDITKLAISRDRILALSSGGSVYSIPVSQKDQETGVKEDQSSWVPFWSGPAPISYRTISPKGLGMGERVIDVRSGLEHALLLTSKGRVFAAASSSQDFPSKGQLGIPGLTWSTRPKGPYDQPYEIDALKGFRIKMIAAGDYHSLALDDQGRVFSFGDNSTGQLGFSTQVDTPAIDTPSLLPFTKLYQGTSLVPKVTSIAAGGANSYFTVDATQVASQGVSDQVAPARDLGKVVADTWACGEGIYGSLGTGKWTHISSAPTKIASLSNLFEWDEKNNKVIPIRLSHLSVGSTHAAAVMDNVTNLAASSKTSEHDTNWGADIVWWGGNEHYQLGTGKRNNVNTPTYIGPLDGGVADAQKGRRGEAHRFQITPRTTVQLRECGKGRKVSIEQRVECGRFVTAVYSGA</sequence>
<dbReference type="InterPro" id="IPR053245">
    <property type="entry name" value="MitoProcess-Associated"/>
</dbReference>
<evidence type="ECO:0000256" key="1">
    <source>
        <dbReference type="PROSITE-ProRule" id="PRU00235"/>
    </source>
</evidence>
<keyword evidence="2" id="KW-0812">Transmembrane</keyword>
<dbReference type="PANTHER" id="PTHR47563">
    <property type="entry name" value="PROTEIN FMP25, MITOCHONDRIAL"/>
    <property type="match status" value="1"/>
</dbReference>
<proteinExistence type="predicted"/>
<dbReference type="SUPFAM" id="SSF50985">
    <property type="entry name" value="RCC1/BLIP-II"/>
    <property type="match status" value="1"/>
</dbReference>
<dbReference type="HOGENOM" id="CLU_021989_1_0_1"/>
<dbReference type="GeneID" id="19327124"/>
<accession>R8BFB9</accession>
<dbReference type="AlphaFoldDB" id="R8BFB9"/>
<dbReference type="KEGG" id="tmn:UCRPA7_6465"/>
<evidence type="ECO:0000313" key="4">
    <source>
        <dbReference type="Proteomes" id="UP000014074"/>
    </source>
</evidence>
<evidence type="ECO:0000313" key="3">
    <source>
        <dbReference type="EMBL" id="EON98001.1"/>
    </source>
</evidence>
<dbReference type="GO" id="GO:0034551">
    <property type="term" value="P:mitochondrial respiratory chain complex III assembly"/>
    <property type="evidence" value="ECO:0007669"/>
    <property type="project" value="TreeGrafter"/>
</dbReference>
<reference evidence="4" key="1">
    <citation type="journal article" date="2013" name="Genome Announc.">
        <title>Draft genome sequence of the ascomycete Phaeoacremonium aleophilum strain UCR-PA7, a causal agent of the esca disease complex in grapevines.</title>
        <authorList>
            <person name="Blanco-Ulate B."/>
            <person name="Rolshausen P."/>
            <person name="Cantu D."/>
        </authorList>
    </citation>
    <scope>NUCLEOTIDE SEQUENCE [LARGE SCALE GENOMIC DNA]</scope>
    <source>
        <strain evidence="4">UCR-PA7</strain>
    </source>
</reference>
<dbReference type="Gene3D" id="2.130.10.30">
    <property type="entry name" value="Regulator of chromosome condensation 1/beta-lactamase-inhibitor protein II"/>
    <property type="match status" value="2"/>
</dbReference>
<dbReference type="PROSITE" id="PS50012">
    <property type="entry name" value="RCC1_3"/>
    <property type="match status" value="2"/>
</dbReference>
<evidence type="ECO:0000256" key="2">
    <source>
        <dbReference type="SAM" id="Phobius"/>
    </source>
</evidence>
<dbReference type="PANTHER" id="PTHR47563:SF1">
    <property type="entry name" value="PROTEIN FMP25, MITOCHONDRIAL"/>
    <property type="match status" value="1"/>
</dbReference>
<dbReference type="InterPro" id="IPR000408">
    <property type="entry name" value="Reg_chr_condens"/>
</dbReference>
<name>R8BFB9_PHAM7</name>
<dbReference type="FunFam" id="2.130.10.30:FF:000027">
    <property type="entry name" value="Protein FMP25, mitochondrial"/>
    <property type="match status" value="1"/>
</dbReference>
<gene>
    <name evidence="3" type="ORF">UCRPA7_6465</name>
</gene>
<feature type="repeat" description="RCC1" evidence="1">
    <location>
        <begin position="278"/>
        <end position="341"/>
    </location>
</feature>
<organism evidence="3 4">
    <name type="scientific">Phaeoacremonium minimum (strain UCR-PA7)</name>
    <name type="common">Esca disease fungus</name>
    <name type="synonym">Togninia minima</name>
    <dbReference type="NCBI Taxonomy" id="1286976"/>
    <lineage>
        <taxon>Eukaryota</taxon>
        <taxon>Fungi</taxon>
        <taxon>Dikarya</taxon>
        <taxon>Ascomycota</taxon>
        <taxon>Pezizomycotina</taxon>
        <taxon>Sordariomycetes</taxon>
        <taxon>Sordariomycetidae</taxon>
        <taxon>Togniniales</taxon>
        <taxon>Togniniaceae</taxon>
        <taxon>Phaeoacremonium</taxon>
    </lineage>
</organism>
<keyword evidence="4" id="KW-1185">Reference proteome</keyword>
<dbReference type="PROSITE" id="PS00626">
    <property type="entry name" value="RCC1_2"/>
    <property type="match status" value="1"/>
</dbReference>
<dbReference type="Proteomes" id="UP000014074">
    <property type="component" value="Unassembled WGS sequence"/>
</dbReference>
<keyword evidence="2" id="KW-0472">Membrane</keyword>
<dbReference type="InterPro" id="IPR009091">
    <property type="entry name" value="RCC1/BLIP-II"/>
</dbReference>
<dbReference type="PRINTS" id="PR00633">
    <property type="entry name" value="RCCNDNSATION"/>
</dbReference>
<dbReference type="EMBL" id="KB933244">
    <property type="protein sequence ID" value="EON98001.1"/>
    <property type="molecule type" value="Genomic_DNA"/>
</dbReference>
<dbReference type="eggNOG" id="KOG1426">
    <property type="taxonomic scope" value="Eukaryota"/>
</dbReference>
<feature type="repeat" description="RCC1" evidence="1">
    <location>
        <begin position="342"/>
        <end position="403"/>
    </location>
</feature>